<evidence type="ECO:0000256" key="4">
    <source>
        <dbReference type="PROSITE-ProRule" id="PRU00473"/>
    </source>
</evidence>
<comment type="subcellular location">
    <subcellularLocation>
        <location evidence="1">Cell outer membrane</location>
    </subcellularLocation>
</comment>
<dbReference type="PROSITE" id="PS51257">
    <property type="entry name" value="PROKAR_LIPOPROTEIN"/>
    <property type="match status" value="1"/>
</dbReference>
<comment type="caution">
    <text evidence="7">The sequence shown here is derived from an EMBL/GenBank/DDBJ whole genome shotgun (WGS) entry which is preliminary data.</text>
</comment>
<dbReference type="PANTHER" id="PTHR30329:SF21">
    <property type="entry name" value="LIPOPROTEIN YIAD-RELATED"/>
    <property type="match status" value="1"/>
</dbReference>
<gene>
    <name evidence="7" type="ORF">FYJ29_06385</name>
</gene>
<dbReference type="RefSeq" id="WP_154326716.1">
    <property type="nucleotide sequence ID" value="NZ_CP045696.1"/>
</dbReference>
<keyword evidence="8" id="KW-1185">Reference proteome</keyword>
<dbReference type="Pfam" id="PF00691">
    <property type="entry name" value="OmpA"/>
    <property type="match status" value="1"/>
</dbReference>
<dbReference type="EMBL" id="VULT01000008">
    <property type="protein sequence ID" value="MSS17386.1"/>
    <property type="molecule type" value="Genomic_DNA"/>
</dbReference>
<feature type="chain" id="PRO_5026692264" evidence="5">
    <location>
        <begin position="24"/>
        <end position="267"/>
    </location>
</feature>
<evidence type="ECO:0000313" key="8">
    <source>
        <dbReference type="Proteomes" id="UP000483362"/>
    </source>
</evidence>
<accession>A0A6L5XDY1</accession>
<dbReference type="Pfam" id="PF13488">
    <property type="entry name" value="Gly-zipper_Omp"/>
    <property type="match status" value="1"/>
</dbReference>
<sequence>MKKIVIPILCVGLMLSTSSCELAQWAVFSSPNSSNTEKGAVVGASAGAQTGAFIGSVTSNWHNHGQNTLLGAVIGTAAGAAIGAAVGSSMDKANKGGVVSTSPECQDYSYYNDNSNSGSVVTRVYTPAGQAVYFGAKKTGLSRDAKHRLDQVAAQLRNDPSASVEIYGHADNSGSYNDRLRVSTERATQVGNYLRSHGVPLSQIYCQGCADRYPVADNASREGRARNRRVEIVVTHHSATADGPASPWSSGGDNVPSIHYGAGENSY</sequence>
<dbReference type="InterPro" id="IPR050330">
    <property type="entry name" value="Bact_OuterMem_StrucFunc"/>
</dbReference>
<evidence type="ECO:0000256" key="2">
    <source>
        <dbReference type="ARBA" id="ARBA00023136"/>
    </source>
</evidence>
<dbReference type="Gene3D" id="3.30.1330.60">
    <property type="entry name" value="OmpA-like domain"/>
    <property type="match status" value="1"/>
</dbReference>
<dbReference type="InterPro" id="IPR039567">
    <property type="entry name" value="Gly-zipper"/>
</dbReference>
<dbReference type="PRINTS" id="PR01021">
    <property type="entry name" value="OMPADOMAIN"/>
</dbReference>
<dbReference type="PROSITE" id="PS51123">
    <property type="entry name" value="OMPA_2"/>
    <property type="match status" value="1"/>
</dbReference>
<dbReference type="GO" id="GO:0009279">
    <property type="term" value="C:cell outer membrane"/>
    <property type="evidence" value="ECO:0007669"/>
    <property type="project" value="UniProtKB-SubCell"/>
</dbReference>
<proteinExistence type="predicted"/>
<keyword evidence="5" id="KW-0732">Signal</keyword>
<dbReference type="InterPro" id="IPR006664">
    <property type="entry name" value="OMP_bac"/>
</dbReference>
<organism evidence="7 8">
    <name type="scientific">Sodaliphilus pleomorphus</name>
    <dbReference type="NCBI Taxonomy" id="2606626"/>
    <lineage>
        <taxon>Bacteria</taxon>
        <taxon>Pseudomonadati</taxon>
        <taxon>Bacteroidota</taxon>
        <taxon>Bacteroidia</taxon>
        <taxon>Bacteroidales</taxon>
        <taxon>Muribaculaceae</taxon>
        <taxon>Sodaliphilus</taxon>
    </lineage>
</organism>
<dbReference type="InterPro" id="IPR006665">
    <property type="entry name" value="OmpA-like"/>
</dbReference>
<evidence type="ECO:0000256" key="3">
    <source>
        <dbReference type="ARBA" id="ARBA00023237"/>
    </source>
</evidence>
<keyword evidence="2 4" id="KW-0472">Membrane</keyword>
<dbReference type="CDD" id="cd07185">
    <property type="entry name" value="OmpA_C-like"/>
    <property type="match status" value="1"/>
</dbReference>
<evidence type="ECO:0000259" key="6">
    <source>
        <dbReference type="PROSITE" id="PS51123"/>
    </source>
</evidence>
<evidence type="ECO:0000313" key="7">
    <source>
        <dbReference type="EMBL" id="MSS17386.1"/>
    </source>
</evidence>
<dbReference type="Proteomes" id="UP000483362">
    <property type="component" value="Unassembled WGS sequence"/>
</dbReference>
<dbReference type="InterPro" id="IPR036737">
    <property type="entry name" value="OmpA-like_sf"/>
</dbReference>
<dbReference type="AlphaFoldDB" id="A0A6L5XDY1"/>
<evidence type="ECO:0000256" key="5">
    <source>
        <dbReference type="SAM" id="SignalP"/>
    </source>
</evidence>
<protein>
    <submittedName>
        <fullName evidence="7">OmpA family protein</fullName>
    </submittedName>
</protein>
<evidence type="ECO:0000256" key="1">
    <source>
        <dbReference type="ARBA" id="ARBA00004442"/>
    </source>
</evidence>
<reference evidence="7 8" key="1">
    <citation type="submission" date="2019-08" db="EMBL/GenBank/DDBJ databases">
        <title>In-depth cultivation of the pig gut microbiome towards novel bacterial diversity and tailored functional studies.</title>
        <authorList>
            <person name="Wylensek D."/>
            <person name="Hitch T.C.A."/>
            <person name="Clavel T."/>
        </authorList>
    </citation>
    <scope>NUCLEOTIDE SEQUENCE [LARGE SCALE GENOMIC DNA]</scope>
    <source>
        <strain evidence="7 8">Oil-RF-744-WCA-WT-10</strain>
    </source>
</reference>
<keyword evidence="3" id="KW-0998">Cell outer membrane</keyword>
<feature type="signal peptide" evidence="5">
    <location>
        <begin position="1"/>
        <end position="23"/>
    </location>
</feature>
<dbReference type="PANTHER" id="PTHR30329">
    <property type="entry name" value="STATOR ELEMENT OF FLAGELLAR MOTOR COMPLEX"/>
    <property type="match status" value="1"/>
</dbReference>
<feature type="domain" description="OmpA-like" evidence="6">
    <location>
        <begin position="121"/>
        <end position="238"/>
    </location>
</feature>
<dbReference type="SUPFAM" id="SSF103088">
    <property type="entry name" value="OmpA-like"/>
    <property type="match status" value="1"/>
</dbReference>
<name>A0A6L5XDY1_9BACT</name>